<evidence type="ECO:0000256" key="1">
    <source>
        <dbReference type="SAM" id="Phobius"/>
    </source>
</evidence>
<reference evidence="3" key="1">
    <citation type="submission" date="2017-09" db="EMBL/GenBank/DDBJ databases">
        <title>Depth-based differentiation of microbial function through sediment-hosted aquifers and enrichment of novel symbionts in the deep terrestrial subsurface.</title>
        <authorList>
            <person name="Probst A.J."/>
            <person name="Ladd B."/>
            <person name="Jarett J.K."/>
            <person name="Geller-Mcgrath D.E."/>
            <person name="Sieber C.M.K."/>
            <person name="Emerson J.B."/>
            <person name="Anantharaman K."/>
            <person name="Thomas B.C."/>
            <person name="Malmstrom R."/>
            <person name="Stieglmeier M."/>
            <person name="Klingl A."/>
            <person name="Woyke T."/>
            <person name="Ryan C.M."/>
            <person name="Banfield J.F."/>
        </authorList>
    </citation>
    <scope>NUCLEOTIDE SEQUENCE [LARGE SCALE GENOMIC DNA]</scope>
</reference>
<dbReference type="EMBL" id="PFEE01000052">
    <property type="protein sequence ID" value="PJE63603.1"/>
    <property type="molecule type" value="Genomic_DNA"/>
</dbReference>
<keyword evidence="1" id="KW-0812">Transmembrane</keyword>
<dbReference type="InterPro" id="IPR025101">
    <property type="entry name" value="DUF4012"/>
</dbReference>
<protein>
    <recommendedName>
        <fullName evidence="4">DUF4012 domain-containing protein</fullName>
    </recommendedName>
</protein>
<keyword evidence="1" id="KW-1133">Transmembrane helix</keyword>
<dbReference type="Proteomes" id="UP000231569">
    <property type="component" value="Unassembled WGS sequence"/>
</dbReference>
<dbReference type="Pfam" id="PF13196">
    <property type="entry name" value="DUF4012"/>
    <property type="match status" value="1"/>
</dbReference>
<dbReference type="AlphaFoldDB" id="A0A2M8KUR9"/>
<keyword evidence="1" id="KW-0472">Membrane</keyword>
<accession>A0A2M8KUR9</accession>
<name>A0A2M8KUR9_9BACT</name>
<evidence type="ECO:0008006" key="4">
    <source>
        <dbReference type="Google" id="ProtNLM"/>
    </source>
</evidence>
<gene>
    <name evidence="2" type="ORF">COU89_02420</name>
</gene>
<comment type="caution">
    <text evidence="2">The sequence shown here is derived from an EMBL/GenBank/DDBJ whole genome shotgun (WGS) entry which is preliminary data.</text>
</comment>
<feature type="transmembrane region" description="Helical" evidence="1">
    <location>
        <begin position="161"/>
        <end position="185"/>
    </location>
</feature>
<organism evidence="2 3">
    <name type="scientific">Candidatus Roizmanbacteria bacterium CG10_big_fil_rev_8_21_14_0_10_45_7</name>
    <dbReference type="NCBI Taxonomy" id="1974854"/>
    <lineage>
        <taxon>Bacteria</taxon>
        <taxon>Candidatus Roizmaniibacteriota</taxon>
    </lineage>
</organism>
<evidence type="ECO:0000313" key="3">
    <source>
        <dbReference type="Proteomes" id="UP000231569"/>
    </source>
</evidence>
<proteinExistence type="predicted"/>
<sequence>MSNTSSRRRYTVEILEEKKTAVVVYIKKTKITDLIVKLLSSMYRVYEVTYHDPLQLPHTDLAVFVNVDVHDLDALARSKKQIFFLFFNVGLFSSFATWCKQHLTAYKLVHIGISSRPPSELLSFIIFKTPTPYVFDYAAGQDHKALHKKNSPPMQLSFKTMLVWLLATLLIANGIFYVTFGFYMYSLFNFSKRMPTSTEKLTTLIAQLKQLNIMTIRLSAIPRNTLFWLPGQGYVFAVLDTGNALVSLADDGLGFAKQYSSIVGLISKRNKTIEEQRELTLRLEDSNKEITELLASVDKAITAIKRVDIYFFRDKQKETLRRLLEIRDHATTLKTIQPHIASLMGKDGQRKYVVLFMNNMELRPGGGFIGSIGIIEFDRLSLSAFRVYDVYSIDGQLKVHIDPPEAIRAYLNQPHWFLRDSNFSPDFTQNSETALRFLKRSVNWDGFDGVIGVTFSGVQSLLEAFPNLVIADYNETVTSDNFFIKAQTYSEKDFFSGSHNKRNFLQAVLNALQVRLQEGDYDNLILAGDIKRSLDEKRIVVWFADEPAQTVMKQNFWSGQLSPPQCTTIATCVADYLMVVDANLGVNKANFFVQRAIHLTTKIEDQHIVNNVSLTYKNDSPETTFPGGDYRNYLQVYVPAEVQIARVSIDGVKSSYSQSVDGPFRVVGVWFTVPVGQQRNVTILYNFTKTLEANPTYQLIVQKQIGSINNDFIYEFIPTQEYSVEYTNFPNLVQGDRFVYNTFLEKDRLLLIRLQSHENSQP</sequence>
<evidence type="ECO:0000313" key="2">
    <source>
        <dbReference type="EMBL" id="PJE63603.1"/>
    </source>
</evidence>